<dbReference type="STRING" id="1196324.A374_13590"/>
<dbReference type="Proteomes" id="UP000004080">
    <property type="component" value="Unassembled WGS sequence"/>
</dbReference>
<proteinExistence type="predicted"/>
<gene>
    <name evidence="1" type="ORF">A374_13590</name>
</gene>
<dbReference type="RefSeq" id="WP_007202796.1">
    <property type="nucleotide sequence ID" value="NZ_AKKV01000030.1"/>
</dbReference>
<keyword evidence="2" id="KW-1185">Reference proteome</keyword>
<sequence>MTIYEYAVMNVVIAFKRKDLNIIDENLMKIAYTVADEFVTKQLDVSLIEDITMDIMPGLIHIEAGCYDWQFDLDGNFTGNGFFANVSVELVHM</sequence>
<evidence type="ECO:0000313" key="1">
    <source>
        <dbReference type="EMBL" id="EIT84728.1"/>
    </source>
</evidence>
<name>I8UD46_9BACL</name>
<protein>
    <submittedName>
        <fullName evidence="1">Uncharacterized protein</fullName>
    </submittedName>
</protein>
<comment type="caution">
    <text evidence="1">The sequence shown here is derived from an EMBL/GenBank/DDBJ whole genome shotgun (WGS) entry which is preliminary data.</text>
</comment>
<reference evidence="1 2" key="1">
    <citation type="journal article" date="2012" name="J. Bacteriol.">
        <title>Genome of Bacillus macauensis ZFHKF-1, a Long-Chain-Forming Bacterium.</title>
        <authorList>
            <person name="Cai L."/>
            <person name="Zhang T."/>
        </authorList>
    </citation>
    <scope>NUCLEOTIDE SEQUENCE [LARGE SCALE GENOMIC DNA]</scope>
    <source>
        <strain evidence="1 2">ZFHKF-1</strain>
    </source>
</reference>
<organism evidence="1 2">
    <name type="scientific">Fictibacillus macauensis ZFHKF-1</name>
    <dbReference type="NCBI Taxonomy" id="1196324"/>
    <lineage>
        <taxon>Bacteria</taxon>
        <taxon>Bacillati</taxon>
        <taxon>Bacillota</taxon>
        <taxon>Bacilli</taxon>
        <taxon>Bacillales</taxon>
        <taxon>Fictibacillaceae</taxon>
        <taxon>Fictibacillus</taxon>
    </lineage>
</organism>
<accession>I8UD46</accession>
<dbReference type="AlphaFoldDB" id="I8UD46"/>
<dbReference type="PATRIC" id="fig|1196324.3.peg.2780"/>
<evidence type="ECO:0000313" key="2">
    <source>
        <dbReference type="Proteomes" id="UP000004080"/>
    </source>
</evidence>
<dbReference type="OrthoDB" id="2970197at2"/>
<dbReference type="EMBL" id="AKKV01000030">
    <property type="protein sequence ID" value="EIT84728.1"/>
    <property type="molecule type" value="Genomic_DNA"/>
</dbReference>